<evidence type="ECO:0000256" key="7">
    <source>
        <dbReference type="ARBA" id="ARBA00023136"/>
    </source>
</evidence>
<dbReference type="InterPro" id="IPR013563">
    <property type="entry name" value="Oligopep_ABC_C"/>
</dbReference>
<keyword evidence="4" id="KW-1003">Cell membrane</keyword>
<name>A0ABX8BCE4_9BACT</name>
<dbReference type="PROSITE" id="PS00211">
    <property type="entry name" value="ABC_TRANSPORTER_1"/>
    <property type="match status" value="1"/>
</dbReference>
<gene>
    <name evidence="9" type="ORF">J8C06_10450</name>
</gene>
<evidence type="ECO:0000256" key="4">
    <source>
        <dbReference type="ARBA" id="ARBA00022475"/>
    </source>
</evidence>
<evidence type="ECO:0000256" key="6">
    <source>
        <dbReference type="ARBA" id="ARBA00022840"/>
    </source>
</evidence>
<evidence type="ECO:0000256" key="5">
    <source>
        <dbReference type="ARBA" id="ARBA00022741"/>
    </source>
</evidence>
<keyword evidence="7" id="KW-0472">Membrane</keyword>
<evidence type="ECO:0000313" key="10">
    <source>
        <dbReference type="Proteomes" id="UP000676506"/>
    </source>
</evidence>
<feature type="domain" description="ABC transporter" evidence="8">
    <location>
        <begin position="4"/>
        <end position="254"/>
    </location>
</feature>
<evidence type="ECO:0000313" key="9">
    <source>
        <dbReference type="EMBL" id="QUW02745.1"/>
    </source>
</evidence>
<dbReference type="NCBIfam" id="TIGR01727">
    <property type="entry name" value="oligo_HPY"/>
    <property type="match status" value="1"/>
</dbReference>
<dbReference type="EMBL" id="CP072648">
    <property type="protein sequence ID" value="QUW02745.1"/>
    <property type="molecule type" value="Genomic_DNA"/>
</dbReference>
<dbReference type="InterPro" id="IPR003439">
    <property type="entry name" value="ABC_transporter-like_ATP-bd"/>
</dbReference>
<proteinExistence type="inferred from homology"/>
<dbReference type="InterPro" id="IPR027417">
    <property type="entry name" value="P-loop_NTPase"/>
</dbReference>
<comment type="similarity">
    <text evidence="2">Belongs to the ABC transporter superfamily.</text>
</comment>
<dbReference type="Proteomes" id="UP000676506">
    <property type="component" value="Chromosome 1"/>
</dbReference>
<evidence type="ECO:0000256" key="2">
    <source>
        <dbReference type="ARBA" id="ARBA00005417"/>
    </source>
</evidence>
<accession>A0ABX8BCE4</accession>
<keyword evidence="3" id="KW-0813">Transport</keyword>
<dbReference type="CDD" id="cd03257">
    <property type="entry name" value="ABC_NikE_OppD_transporters"/>
    <property type="match status" value="1"/>
</dbReference>
<dbReference type="SMART" id="SM00382">
    <property type="entry name" value="AAA"/>
    <property type="match status" value="1"/>
</dbReference>
<evidence type="ECO:0000259" key="8">
    <source>
        <dbReference type="PROSITE" id="PS50893"/>
    </source>
</evidence>
<dbReference type="RefSeq" id="WP_211428636.1">
    <property type="nucleotide sequence ID" value="NZ_CP072648.1"/>
</dbReference>
<keyword evidence="6 9" id="KW-0067">ATP-binding</keyword>
<protein>
    <submittedName>
        <fullName evidence="9">ABC transporter ATP-binding protein</fullName>
    </submittedName>
</protein>
<evidence type="ECO:0000256" key="1">
    <source>
        <dbReference type="ARBA" id="ARBA00004417"/>
    </source>
</evidence>
<sequence length="320" mass="34444">MALLVVEGLRTHFPTRVGVVPAVDDVSFTIERGETLALVGESGSGKSVTALSIMGLVAPPGQIVAGRIHFAGRDLRAASAAELATLRGSQMAMIFQDPMTSLNPVFTVGEQIAEMLRWHKGLSSRQAWAHAVEALAAVAIPDPARRAKQYPHELSGGMRQRVMIAMALSCNPQLLIADEPTTALDVTIQAQILELIATQQRERNLGVLLITHDLGVVAQVAHWAAVMYAGRIVEIAPVETIFARPQHPYTQGLLASVPRLGRREARLPTIEGVVPKLTDLPPGCAFAPRCPEAEPRCRQGDIALKPFGDTPGHAVRCVRR</sequence>
<dbReference type="PANTHER" id="PTHR43297:SF2">
    <property type="entry name" value="DIPEPTIDE TRANSPORT ATP-BINDING PROTEIN DPPD"/>
    <property type="match status" value="1"/>
</dbReference>
<dbReference type="Gene3D" id="3.40.50.300">
    <property type="entry name" value="P-loop containing nucleotide triphosphate hydrolases"/>
    <property type="match status" value="1"/>
</dbReference>
<dbReference type="GO" id="GO:0005524">
    <property type="term" value="F:ATP binding"/>
    <property type="evidence" value="ECO:0007669"/>
    <property type="project" value="UniProtKB-KW"/>
</dbReference>
<dbReference type="Pfam" id="PF08352">
    <property type="entry name" value="oligo_HPY"/>
    <property type="match status" value="1"/>
</dbReference>
<dbReference type="SUPFAM" id="SSF52540">
    <property type="entry name" value="P-loop containing nucleoside triphosphate hydrolases"/>
    <property type="match status" value="1"/>
</dbReference>
<dbReference type="InterPro" id="IPR050388">
    <property type="entry name" value="ABC_Ni/Peptide_Import"/>
</dbReference>
<keyword evidence="10" id="KW-1185">Reference proteome</keyword>
<comment type="subcellular location">
    <subcellularLocation>
        <location evidence="1">Cell inner membrane</location>
        <topology evidence="1">Peripheral membrane protein</topology>
    </subcellularLocation>
</comment>
<dbReference type="PANTHER" id="PTHR43297">
    <property type="entry name" value="OLIGOPEPTIDE TRANSPORT ATP-BINDING PROTEIN APPD"/>
    <property type="match status" value="1"/>
</dbReference>
<dbReference type="InterPro" id="IPR003593">
    <property type="entry name" value="AAA+_ATPase"/>
</dbReference>
<organism evidence="9 10">
    <name type="scientific">Chloracidobacterium validum</name>
    <dbReference type="NCBI Taxonomy" id="2821543"/>
    <lineage>
        <taxon>Bacteria</taxon>
        <taxon>Pseudomonadati</taxon>
        <taxon>Acidobacteriota</taxon>
        <taxon>Terriglobia</taxon>
        <taxon>Terriglobales</taxon>
        <taxon>Acidobacteriaceae</taxon>
        <taxon>Chloracidobacterium</taxon>
    </lineage>
</organism>
<dbReference type="InterPro" id="IPR017871">
    <property type="entry name" value="ABC_transporter-like_CS"/>
</dbReference>
<keyword evidence="5" id="KW-0547">Nucleotide-binding</keyword>
<dbReference type="Pfam" id="PF00005">
    <property type="entry name" value="ABC_tran"/>
    <property type="match status" value="1"/>
</dbReference>
<dbReference type="PROSITE" id="PS50893">
    <property type="entry name" value="ABC_TRANSPORTER_2"/>
    <property type="match status" value="1"/>
</dbReference>
<evidence type="ECO:0000256" key="3">
    <source>
        <dbReference type="ARBA" id="ARBA00022448"/>
    </source>
</evidence>
<reference evidence="9 10" key="1">
    <citation type="submission" date="2021-03" db="EMBL/GenBank/DDBJ databases">
        <title>Genomic and phenotypic characterization of Chloracidobacterium isolates provides evidence for multiple species.</title>
        <authorList>
            <person name="Saini M.K."/>
            <person name="Costas A.M.G."/>
            <person name="Tank M."/>
            <person name="Bryant D.A."/>
        </authorList>
    </citation>
    <scope>NUCLEOTIDE SEQUENCE [LARGE SCALE GENOMIC DNA]</scope>
    <source>
        <strain evidence="9 10">BV2-C</strain>
    </source>
</reference>